<feature type="compositionally biased region" description="Low complexity" evidence="2">
    <location>
        <begin position="64"/>
        <end position="79"/>
    </location>
</feature>
<dbReference type="PhylomeDB" id="A0A0G4EIC9"/>
<keyword evidence="5" id="KW-1185">Reference proteome</keyword>
<dbReference type="InParanoid" id="A0A0G4EIC9"/>
<feature type="compositionally biased region" description="Gly residues" evidence="2">
    <location>
        <begin position="659"/>
        <end position="677"/>
    </location>
</feature>
<dbReference type="GO" id="GO:1990380">
    <property type="term" value="F:K48-linked deubiquitinase activity"/>
    <property type="evidence" value="ECO:0007669"/>
    <property type="project" value="InterPro"/>
</dbReference>
<dbReference type="PANTHER" id="PTHR12473">
    <property type="entry name" value="UBIQUITIN CARBOXYL-TERMINAL HYDROLASE MINDY-4-RELATED"/>
    <property type="match status" value="1"/>
</dbReference>
<dbReference type="GO" id="GO:0071108">
    <property type="term" value="P:protein K48-linked deubiquitination"/>
    <property type="evidence" value="ECO:0007669"/>
    <property type="project" value="InterPro"/>
</dbReference>
<dbReference type="PROSITE" id="PS50330">
    <property type="entry name" value="UIM"/>
    <property type="match status" value="2"/>
</dbReference>
<feature type="region of interest" description="Disordered" evidence="2">
    <location>
        <begin position="654"/>
        <end position="677"/>
    </location>
</feature>
<name>A0A0G4EIC9_VITBC</name>
<dbReference type="InterPro" id="IPR039785">
    <property type="entry name" value="MINY3/4"/>
</dbReference>
<dbReference type="GO" id="GO:0006508">
    <property type="term" value="P:proteolysis"/>
    <property type="evidence" value="ECO:0007669"/>
    <property type="project" value="UniProtKB-KW"/>
</dbReference>
<gene>
    <name evidence="4" type="ORF">Vbra_12057</name>
</gene>
<comment type="similarity">
    <text evidence="1">Belongs to the MINDY deubiquitinase family. FAM188 subfamily.</text>
</comment>
<dbReference type="InterPro" id="IPR003903">
    <property type="entry name" value="UIM_dom"/>
</dbReference>
<dbReference type="GO" id="GO:0004843">
    <property type="term" value="F:cysteine-type deubiquitinase activity"/>
    <property type="evidence" value="ECO:0007669"/>
    <property type="project" value="UniProtKB-EC"/>
</dbReference>
<feature type="domain" description="Deubiquitinating enzyme MINDY-3/4 conserved" evidence="3">
    <location>
        <begin position="172"/>
        <end position="554"/>
    </location>
</feature>
<reference evidence="4 5" key="1">
    <citation type="submission" date="2014-11" db="EMBL/GenBank/DDBJ databases">
        <authorList>
            <person name="Zhu J."/>
            <person name="Qi W."/>
            <person name="Song R."/>
        </authorList>
    </citation>
    <scope>NUCLEOTIDE SEQUENCE [LARGE SCALE GENOMIC DNA]</scope>
</reference>
<feature type="region of interest" description="Disordered" evidence="2">
    <location>
        <begin position="41"/>
        <end position="79"/>
    </location>
</feature>
<feature type="compositionally biased region" description="Low complexity" evidence="2">
    <location>
        <begin position="242"/>
        <end position="255"/>
    </location>
</feature>
<dbReference type="Pfam" id="PF02809">
    <property type="entry name" value="UIM"/>
    <property type="match status" value="2"/>
</dbReference>
<dbReference type="VEuPathDB" id="CryptoDB:Vbra_12057"/>
<evidence type="ECO:0000313" key="5">
    <source>
        <dbReference type="Proteomes" id="UP000041254"/>
    </source>
</evidence>
<evidence type="ECO:0000256" key="1">
    <source>
        <dbReference type="ARBA" id="ARBA00011074"/>
    </source>
</evidence>
<organism evidence="4 5">
    <name type="scientific">Vitrella brassicaformis (strain CCMP3155)</name>
    <dbReference type="NCBI Taxonomy" id="1169540"/>
    <lineage>
        <taxon>Eukaryota</taxon>
        <taxon>Sar</taxon>
        <taxon>Alveolata</taxon>
        <taxon>Colpodellida</taxon>
        <taxon>Vitrellaceae</taxon>
        <taxon>Vitrella</taxon>
    </lineage>
</organism>
<sequence>MNDEDAELERAIRLSLQEANQQQVVEQQGTEDEMLQRAIQLSLQTAESESSSKAAPPGAPQPPQQQQASQPSSSAQPAAPTDINFDAILASATGSQQQPSLTDKSPDDTLVPFQQVVEQARGGSEDDAGAAVKRAKTTDSAQDDRGRAGSAATGEVPEGMERLTDQQLVEVMKVVLGEGANNPQLDDVIRWLGQGLEFSSEERTLWGLKQKQGGPCGVLAPLQCFILKQILFSHGQQHQPPSSAAAAAAAASGDASSDHPISLSSHPRLESDRWGHLIEAIAQLIYQATSKSAYRVVMLQGPKGQDTEQMQAMVAASREGGGSDQLDVSIIMAGAKAWVASFTRVQDVMAFYHKHQDTLLRPAPSVLALVLSLVLTRTIEEVKGDMDDATVPLVGRFGHCSQELVNLLLIGKATSNCFDGQKFLGDDPSTGMLLKGVDREPLVGYLSEVEAMRYLEVGVHYKHPIHPLWVLGSPNHYTTLFSLDPTVSKLPPNVKMQNDATQAFRQFDPEQFGFVKSDNLFALLTAANLVQHFEEAKKHVVQNTQDGSIILWHDFLEFFRTKRVMERAQQAGGASAVSDAVPPRKMTLYHFDGQDPPGPSLHRFLVELSDIDQTFAQGDRYEVTLEAALQTRWPNCLITECDASVAAFASSEMESRMRSGGGGQGGGEPAGGPAAGG</sequence>
<feature type="compositionally biased region" description="Low complexity" evidence="2">
    <location>
        <begin position="44"/>
        <end position="56"/>
    </location>
</feature>
<dbReference type="OrthoDB" id="10263628at2759"/>
<evidence type="ECO:0000313" key="4">
    <source>
        <dbReference type="EMBL" id="CEL96752.1"/>
    </source>
</evidence>
<evidence type="ECO:0000256" key="2">
    <source>
        <dbReference type="SAM" id="MobiDB-lite"/>
    </source>
</evidence>
<evidence type="ECO:0000259" key="3">
    <source>
        <dbReference type="SMART" id="SM01174"/>
    </source>
</evidence>
<feature type="region of interest" description="Disordered" evidence="2">
    <location>
        <begin position="238"/>
        <end position="266"/>
    </location>
</feature>
<dbReference type="PANTHER" id="PTHR12473:SF8">
    <property type="entry name" value="UBIQUITIN CARBOXYL-TERMINAL HYDROLASE MINDY-4-RELATED"/>
    <property type="match status" value="1"/>
</dbReference>
<dbReference type="SMART" id="SM00726">
    <property type="entry name" value="UIM"/>
    <property type="match status" value="2"/>
</dbReference>
<dbReference type="Pfam" id="PF13898">
    <property type="entry name" value="MINDY-3_4_CD"/>
    <property type="match status" value="1"/>
</dbReference>
<dbReference type="InterPro" id="IPR025257">
    <property type="entry name" value="MINDY-3/4_CD"/>
</dbReference>
<dbReference type="EMBL" id="CDMY01000244">
    <property type="protein sequence ID" value="CEL96752.1"/>
    <property type="molecule type" value="Genomic_DNA"/>
</dbReference>
<protein>
    <recommendedName>
        <fullName evidence="3">Deubiquitinating enzyme MINDY-3/4 conserved domain-containing protein</fullName>
    </recommendedName>
</protein>
<dbReference type="OMA" id="CEVGDRY"/>
<proteinExistence type="inferred from homology"/>
<accession>A0A0G4EIC9</accession>
<dbReference type="SMART" id="SM01174">
    <property type="entry name" value="DUF4205"/>
    <property type="match status" value="1"/>
</dbReference>
<feature type="region of interest" description="Disordered" evidence="2">
    <location>
        <begin position="119"/>
        <end position="164"/>
    </location>
</feature>
<dbReference type="Proteomes" id="UP000041254">
    <property type="component" value="Unassembled WGS sequence"/>
</dbReference>
<dbReference type="AlphaFoldDB" id="A0A0G4EIC9"/>